<dbReference type="CDD" id="cd07035">
    <property type="entry name" value="TPP_PYR_POX_like"/>
    <property type="match status" value="1"/>
</dbReference>
<evidence type="ECO:0000259" key="7">
    <source>
        <dbReference type="Pfam" id="PF02775"/>
    </source>
</evidence>
<dbReference type="InterPro" id="IPR029035">
    <property type="entry name" value="DHS-like_NAD/FAD-binding_dom"/>
</dbReference>
<feature type="domain" description="Thiamine pyrophosphate enzyme TPP-binding" evidence="7">
    <location>
        <begin position="391"/>
        <end position="529"/>
    </location>
</feature>
<evidence type="ECO:0000313" key="10">
    <source>
        <dbReference type="Proteomes" id="UP001623232"/>
    </source>
</evidence>
<gene>
    <name evidence="9" type="ORF">QEZ52_05455</name>
</gene>
<dbReference type="Pfam" id="PF02776">
    <property type="entry name" value="TPP_enzyme_N"/>
    <property type="match status" value="1"/>
</dbReference>
<protein>
    <submittedName>
        <fullName evidence="9">5-guanidino-2-oxopentanoate decarboxylase</fullName>
        <ecNumber evidence="9">4.1.1.75</ecNumber>
    </submittedName>
</protein>
<evidence type="ECO:0000256" key="3">
    <source>
        <dbReference type="ARBA" id="ARBA00022679"/>
    </source>
</evidence>
<evidence type="ECO:0000256" key="5">
    <source>
        <dbReference type="RuleBase" id="RU362132"/>
    </source>
</evidence>
<keyword evidence="4 5" id="KW-0786">Thiamine pyrophosphate</keyword>
<dbReference type="NCBIfam" id="NF005712">
    <property type="entry name" value="PRK07524.1"/>
    <property type="match status" value="1"/>
</dbReference>
<evidence type="ECO:0000256" key="1">
    <source>
        <dbReference type="ARBA" id="ARBA00001964"/>
    </source>
</evidence>
<dbReference type="EC" id="4.1.1.75" evidence="9"/>
<name>A0ABZ2XZB6_9RHOB</name>
<feature type="domain" description="Thiamine pyrophosphate enzyme central" evidence="6">
    <location>
        <begin position="197"/>
        <end position="325"/>
    </location>
</feature>
<dbReference type="PANTHER" id="PTHR18968:SF13">
    <property type="entry name" value="ACETOLACTATE SYNTHASE CATALYTIC SUBUNIT, MITOCHONDRIAL"/>
    <property type="match status" value="1"/>
</dbReference>
<dbReference type="Pfam" id="PF00205">
    <property type="entry name" value="TPP_enzyme_M"/>
    <property type="match status" value="1"/>
</dbReference>
<dbReference type="PROSITE" id="PS00187">
    <property type="entry name" value="TPP_ENZYMES"/>
    <property type="match status" value="1"/>
</dbReference>
<dbReference type="Gene3D" id="3.40.50.970">
    <property type="match status" value="2"/>
</dbReference>
<dbReference type="GO" id="GO:0047435">
    <property type="term" value="F:5-guanidino-2-oxopentanoate decarboxylase activity"/>
    <property type="evidence" value="ECO:0007669"/>
    <property type="project" value="UniProtKB-EC"/>
</dbReference>
<dbReference type="EMBL" id="CP123584">
    <property type="protein sequence ID" value="WZK89991.1"/>
    <property type="molecule type" value="Genomic_DNA"/>
</dbReference>
<dbReference type="InterPro" id="IPR029061">
    <property type="entry name" value="THDP-binding"/>
</dbReference>
<dbReference type="InterPro" id="IPR045229">
    <property type="entry name" value="TPP_enz"/>
</dbReference>
<sequence>MSMTCGEATMRLLANYGVTTVFGIPGVHTLDICRGLTGGGNSGALRHVQTRNEQGAGFMAEGWARATGEVGVAVVISGPGVTNAATALGQCYADSLPMLLISAEPDSHTIGKGWGVLHEITEQKKVTEPLTALSATARRAADVPELLAQAFSIFASQRPRPVHISLPMDVQAEMVEGDWQPVRLPDRPEPAAGKLPTAAAMLKDAQRPVIMVGGGATEASGGLAKAVERCGAVVISSTAGKGILPDDHPLHLSGSTVRPEVRDYLATADVILAVGTELAETDSFVERLELNGDLIRLDIDPHKINDFYPATLGIIGDAGPSMDDLAAYLSDHDCRAVRAAGTAAVASIREQIRANLTVSERKHLKFLNILREVAPERTVFSGDACQLVYTGAFAFDVQKPRQWFYPAGFCALGNGLPNAVGAKMARPETPVVVLAGDGGFMFTMPELMVAAELGLSLPIIIWENGGLKQIQDDMDLRSIQRVGVDGMNPDFVALAQACQCHAHRPESEKAFRNAFGAALSADRPTVIVVQEEAEWLR</sequence>
<dbReference type="InterPro" id="IPR012000">
    <property type="entry name" value="Thiamin_PyroP_enz_cen_dom"/>
</dbReference>
<evidence type="ECO:0000256" key="2">
    <source>
        <dbReference type="ARBA" id="ARBA00007812"/>
    </source>
</evidence>
<dbReference type="RefSeq" id="WP_406648491.1">
    <property type="nucleotide sequence ID" value="NZ_CP123584.1"/>
</dbReference>
<keyword evidence="3" id="KW-0808">Transferase</keyword>
<comment type="similarity">
    <text evidence="2 5">Belongs to the TPP enzyme family.</text>
</comment>
<dbReference type="Pfam" id="PF02775">
    <property type="entry name" value="TPP_enzyme_C"/>
    <property type="match status" value="1"/>
</dbReference>
<evidence type="ECO:0000259" key="8">
    <source>
        <dbReference type="Pfam" id="PF02776"/>
    </source>
</evidence>
<proteinExistence type="inferred from homology"/>
<dbReference type="InterPro" id="IPR000399">
    <property type="entry name" value="TPP-bd_CS"/>
</dbReference>
<dbReference type="SUPFAM" id="SSF52467">
    <property type="entry name" value="DHS-like NAD/FAD-binding domain"/>
    <property type="match status" value="1"/>
</dbReference>
<comment type="cofactor">
    <cofactor evidence="1">
        <name>thiamine diphosphate</name>
        <dbReference type="ChEBI" id="CHEBI:58937"/>
    </cofactor>
</comment>
<keyword evidence="10" id="KW-1185">Reference proteome</keyword>
<dbReference type="SUPFAM" id="SSF52518">
    <property type="entry name" value="Thiamin diphosphate-binding fold (THDP-binding)"/>
    <property type="match status" value="2"/>
</dbReference>
<dbReference type="Gene3D" id="3.40.50.1220">
    <property type="entry name" value="TPP-binding domain"/>
    <property type="match status" value="1"/>
</dbReference>
<dbReference type="CDD" id="cd00568">
    <property type="entry name" value="TPP_enzymes"/>
    <property type="match status" value="1"/>
</dbReference>
<evidence type="ECO:0000256" key="4">
    <source>
        <dbReference type="ARBA" id="ARBA00023052"/>
    </source>
</evidence>
<evidence type="ECO:0000313" key="9">
    <source>
        <dbReference type="EMBL" id="WZK89991.1"/>
    </source>
</evidence>
<dbReference type="InterPro" id="IPR011766">
    <property type="entry name" value="TPP_enzyme_TPP-bd"/>
</dbReference>
<dbReference type="Proteomes" id="UP001623232">
    <property type="component" value="Chromosome"/>
</dbReference>
<reference evidence="9 10" key="1">
    <citation type="submission" date="2023-04" db="EMBL/GenBank/DDBJ databases">
        <title>Complete genome sequence of Alisedimentitalea scapharcae.</title>
        <authorList>
            <person name="Rong J.-C."/>
            <person name="Yi M.-L."/>
            <person name="Zhao Q."/>
        </authorList>
    </citation>
    <scope>NUCLEOTIDE SEQUENCE [LARGE SCALE GENOMIC DNA]</scope>
    <source>
        <strain evidence="9 10">KCTC 42119</strain>
    </source>
</reference>
<feature type="domain" description="Thiamine pyrophosphate enzyme N-terminal TPP-binding" evidence="8">
    <location>
        <begin position="3"/>
        <end position="114"/>
    </location>
</feature>
<keyword evidence="9" id="KW-0456">Lyase</keyword>
<organism evidence="9 10">
    <name type="scientific">Aliisedimentitalea scapharcae</name>
    <dbReference type="NCBI Taxonomy" id="1524259"/>
    <lineage>
        <taxon>Bacteria</taxon>
        <taxon>Pseudomonadati</taxon>
        <taxon>Pseudomonadota</taxon>
        <taxon>Alphaproteobacteria</taxon>
        <taxon>Rhodobacterales</taxon>
        <taxon>Roseobacteraceae</taxon>
        <taxon>Aliisedimentitalea</taxon>
    </lineage>
</organism>
<dbReference type="InterPro" id="IPR012001">
    <property type="entry name" value="Thiamin_PyroP_enz_TPP-bd_dom"/>
</dbReference>
<dbReference type="PANTHER" id="PTHR18968">
    <property type="entry name" value="THIAMINE PYROPHOSPHATE ENZYMES"/>
    <property type="match status" value="1"/>
</dbReference>
<evidence type="ECO:0000259" key="6">
    <source>
        <dbReference type="Pfam" id="PF00205"/>
    </source>
</evidence>
<accession>A0ABZ2XZB6</accession>